<dbReference type="AlphaFoldDB" id="W2L3G5"/>
<accession>W2L3G5</accession>
<protein>
    <submittedName>
        <fullName evidence="1">Uncharacterized protein</fullName>
    </submittedName>
</protein>
<gene>
    <name evidence="1" type="ORF">L917_09628</name>
</gene>
<reference evidence="1" key="1">
    <citation type="submission" date="2013-11" db="EMBL/GenBank/DDBJ databases">
        <title>The Genome Sequence of Phytophthora parasitica CHvinca01.</title>
        <authorList>
            <consortium name="The Broad Institute Genomics Platform"/>
            <person name="Russ C."/>
            <person name="Tyler B."/>
            <person name="Panabieres F."/>
            <person name="Shan W."/>
            <person name="Tripathy S."/>
            <person name="Grunwald N."/>
            <person name="Machado M."/>
            <person name="Johnson C.S."/>
            <person name="Arredondo F."/>
            <person name="Hong C."/>
            <person name="Coffey M."/>
            <person name="Young S.K."/>
            <person name="Zeng Q."/>
            <person name="Gargeya S."/>
            <person name="Fitzgerald M."/>
            <person name="Abouelleil A."/>
            <person name="Alvarado L."/>
            <person name="Chapman S.B."/>
            <person name="Gainer-Dewar J."/>
            <person name="Goldberg J."/>
            <person name="Griggs A."/>
            <person name="Gujja S."/>
            <person name="Hansen M."/>
            <person name="Howarth C."/>
            <person name="Imamovic A."/>
            <person name="Ireland A."/>
            <person name="Larimer J."/>
            <person name="McCowan C."/>
            <person name="Murphy C."/>
            <person name="Pearson M."/>
            <person name="Poon T.W."/>
            <person name="Priest M."/>
            <person name="Roberts A."/>
            <person name="Saif S."/>
            <person name="Shea T."/>
            <person name="Sykes S."/>
            <person name="Wortman J."/>
            <person name="Nusbaum C."/>
            <person name="Birren B."/>
        </authorList>
    </citation>
    <scope>NUCLEOTIDE SEQUENCE [LARGE SCALE GENOMIC DNA]</scope>
    <source>
        <strain evidence="1">CHvinca01</strain>
    </source>
</reference>
<dbReference type="Proteomes" id="UP000054423">
    <property type="component" value="Unassembled WGS sequence"/>
</dbReference>
<evidence type="ECO:0000313" key="1">
    <source>
        <dbReference type="EMBL" id="ETL91902.1"/>
    </source>
</evidence>
<organism evidence="1">
    <name type="scientific">Phytophthora nicotianae</name>
    <name type="common">Potato buckeye rot agent</name>
    <name type="synonym">Phytophthora parasitica</name>
    <dbReference type="NCBI Taxonomy" id="4792"/>
    <lineage>
        <taxon>Eukaryota</taxon>
        <taxon>Sar</taxon>
        <taxon>Stramenopiles</taxon>
        <taxon>Oomycota</taxon>
        <taxon>Peronosporomycetes</taxon>
        <taxon>Peronosporales</taxon>
        <taxon>Peronosporaceae</taxon>
        <taxon>Phytophthora</taxon>
    </lineage>
</organism>
<name>W2L3G5_PHYNI</name>
<sequence>MLCAFHHGEEHEAEMGFSSGRGRTNRQWRPCPSFQSFLHYGSLLGRCDGHEQQSSSQHRGHGHYCSCMRSQQSNITALVPRFQFKTNSRIGIARGSLYQALESQPR</sequence>
<dbReference type="EMBL" id="KI679963">
    <property type="protein sequence ID" value="ETL91902.1"/>
    <property type="molecule type" value="Genomic_DNA"/>
</dbReference>
<proteinExistence type="predicted"/>
<dbReference type="VEuPathDB" id="FungiDB:PPTG_01501"/>